<feature type="binding site" evidence="10">
    <location>
        <position position="83"/>
    </location>
    <ligand>
        <name>Zn(2+)</name>
        <dbReference type="ChEBI" id="CHEBI:29105"/>
    </ligand>
</feature>
<dbReference type="InterPro" id="IPR023214">
    <property type="entry name" value="HAD_sf"/>
</dbReference>
<comment type="cofactor">
    <cofactor evidence="10">
        <name>Zn(2+)</name>
        <dbReference type="ChEBI" id="CHEBI:29105"/>
    </cofactor>
</comment>
<evidence type="ECO:0000313" key="12">
    <source>
        <dbReference type="Proteomes" id="UP000279446"/>
    </source>
</evidence>
<feature type="binding site" evidence="10">
    <location>
        <position position="12"/>
    </location>
    <ligand>
        <name>Mg(2+)</name>
        <dbReference type="ChEBI" id="CHEBI:18420"/>
    </ligand>
</feature>
<evidence type="ECO:0000256" key="7">
    <source>
        <dbReference type="PIRNR" id="PIRNR004682"/>
    </source>
</evidence>
<evidence type="ECO:0000256" key="9">
    <source>
        <dbReference type="PIRSR" id="PIRSR004682-3"/>
    </source>
</evidence>
<keyword evidence="4 7" id="KW-0378">Hydrolase</keyword>
<dbReference type="RefSeq" id="WP_127192313.1">
    <property type="nucleotide sequence ID" value="NZ_RZNY01000008.1"/>
</dbReference>
<dbReference type="InterPro" id="IPR006549">
    <property type="entry name" value="HAD-SF_hydro_IIIA"/>
</dbReference>
<dbReference type="SUPFAM" id="SSF56784">
    <property type="entry name" value="HAD-like"/>
    <property type="match status" value="1"/>
</dbReference>
<dbReference type="NCBIfam" id="TIGR01662">
    <property type="entry name" value="HAD-SF-IIIA"/>
    <property type="match status" value="1"/>
</dbReference>
<feature type="active site" description="Proton donor" evidence="8">
    <location>
        <position position="14"/>
    </location>
</feature>
<evidence type="ECO:0000256" key="8">
    <source>
        <dbReference type="PIRSR" id="PIRSR004682-1"/>
    </source>
</evidence>
<dbReference type="AlphaFoldDB" id="A0A433Y9I3"/>
<evidence type="ECO:0000256" key="1">
    <source>
        <dbReference type="ARBA" id="ARBA00004496"/>
    </source>
</evidence>
<comment type="cofactor">
    <cofactor evidence="10">
        <name>Mg(2+)</name>
        <dbReference type="ChEBI" id="CHEBI:18420"/>
    </cofactor>
</comment>
<dbReference type="InterPro" id="IPR006543">
    <property type="entry name" value="Histidinol-phos"/>
</dbReference>
<sequence length="187" mass="21157">MKKNKIEAVFIDRDGTIGGTDEVLYPGTFELFAYTHEALNRLKKEGIKLFGFTNQPGISKGEATEESFRNEMIDFGFDGVYICPHQHNEGCNCRKPNPGMLYKAAEENKLDLTRSIVIGDRWSDIVAGYNAGCMKVLVLTGAGQDALNKYRHKWSNTEVDYIARDFEDAVNYIINFVSNIEEEKAIR</sequence>
<feature type="binding site" evidence="10">
    <location>
        <position position="120"/>
    </location>
    <ligand>
        <name>Mg(2+)</name>
        <dbReference type="ChEBI" id="CHEBI:18420"/>
    </ligand>
</feature>
<dbReference type="Proteomes" id="UP000279446">
    <property type="component" value="Unassembled WGS sequence"/>
</dbReference>
<evidence type="ECO:0000256" key="2">
    <source>
        <dbReference type="ARBA" id="ARBA00022490"/>
    </source>
</evidence>
<dbReference type="OrthoDB" id="9801899at2"/>
<reference evidence="11 12" key="1">
    <citation type="submission" date="2018-12" db="EMBL/GenBank/DDBJ databases">
        <authorList>
            <person name="Sun L."/>
            <person name="Chen Z."/>
        </authorList>
    </citation>
    <scope>NUCLEOTIDE SEQUENCE [LARGE SCALE GENOMIC DNA]</scope>
    <source>
        <strain evidence="11 12">DSM 15890</strain>
    </source>
</reference>
<feature type="site" description="Stabilizes the phosphoryl group" evidence="9">
    <location>
        <position position="95"/>
    </location>
</feature>
<evidence type="ECO:0000256" key="5">
    <source>
        <dbReference type="ARBA" id="ARBA00023277"/>
    </source>
</evidence>
<keyword evidence="2 7" id="KW-0963">Cytoplasm</keyword>
<dbReference type="GO" id="GO:0016791">
    <property type="term" value="F:phosphatase activity"/>
    <property type="evidence" value="ECO:0007669"/>
    <property type="project" value="InterPro"/>
</dbReference>
<feature type="binding site" evidence="10">
    <location>
        <position position="91"/>
    </location>
    <ligand>
        <name>Zn(2+)</name>
        <dbReference type="ChEBI" id="CHEBI:29105"/>
    </ligand>
</feature>
<dbReference type="InterPro" id="IPR036412">
    <property type="entry name" value="HAD-like_sf"/>
</dbReference>
<proteinExistence type="inferred from homology"/>
<dbReference type="NCBIfam" id="NF005264">
    <property type="entry name" value="PRK06769.1"/>
    <property type="match status" value="1"/>
</dbReference>
<dbReference type="Pfam" id="PF13242">
    <property type="entry name" value="Hydrolase_like"/>
    <property type="match status" value="1"/>
</dbReference>
<feature type="active site" description="Nucleophile" evidence="8">
    <location>
        <position position="12"/>
    </location>
</feature>
<organism evidence="11 12">
    <name type="scientific">Paenibacillus anaericanus</name>
    <dbReference type="NCBI Taxonomy" id="170367"/>
    <lineage>
        <taxon>Bacteria</taxon>
        <taxon>Bacillati</taxon>
        <taxon>Bacillota</taxon>
        <taxon>Bacilli</taxon>
        <taxon>Bacillales</taxon>
        <taxon>Paenibacillaceae</taxon>
        <taxon>Paenibacillus</taxon>
    </lineage>
</organism>
<dbReference type="GO" id="GO:0005737">
    <property type="term" value="C:cytoplasm"/>
    <property type="evidence" value="ECO:0007669"/>
    <property type="project" value="UniProtKB-SubCell"/>
</dbReference>
<feature type="binding site" evidence="10">
    <location>
        <position position="14"/>
    </location>
    <ligand>
        <name>Mg(2+)</name>
        <dbReference type="ChEBI" id="CHEBI:18420"/>
    </ligand>
</feature>
<dbReference type="EMBL" id="RZNY01000008">
    <property type="protein sequence ID" value="RUT46584.1"/>
    <property type="molecule type" value="Genomic_DNA"/>
</dbReference>
<comment type="subcellular location">
    <subcellularLocation>
        <location evidence="1 7">Cytoplasm</location>
    </subcellularLocation>
</comment>
<gene>
    <name evidence="11" type="ORF">EJP82_12100</name>
</gene>
<protein>
    <recommendedName>
        <fullName evidence="6 7">D,D-heptose 1,7-bisphosphate phosphatase</fullName>
        <ecNumber evidence="7">3.1.3.-</ecNumber>
    </recommendedName>
</protein>
<evidence type="ECO:0000313" key="11">
    <source>
        <dbReference type="EMBL" id="RUT46584.1"/>
    </source>
</evidence>
<name>A0A433Y9I3_9BACL</name>
<evidence type="ECO:0000256" key="10">
    <source>
        <dbReference type="PIRSR" id="PIRSR004682-4"/>
    </source>
</evidence>
<keyword evidence="10" id="KW-0460">Magnesium</keyword>
<evidence type="ECO:0000256" key="3">
    <source>
        <dbReference type="ARBA" id="ARBA00022723"/>
    </source>
</evidence>
<feature type="site" description="Stabilizes the phosphoryl group" evidence="9">
    <location>
        <position position="53"/>
    </location>
</feature>
<feature type="site" description="Contributes to substrate recognition" evidence="9">
    <location>
        <position position="94"/>
    </location>
</feature>
<dbReference type="NCBIfam" id="TIGR01656">
    <property type="entry name" value="Histidinol-ppas"/>
    <property type="match status" value="1"/>
</dbReference>
<dbReference type="GO" id="GO:0005975">
    <property type="term" value="P:carbohydrate metabolic process"/>
    <property type="evidence" value="ECO:0007669"/>
    <property type="project" value="InterPro"/>
</dbReference>
<feature type="binding site" evidence="10">
    <location>
        <position position="93"/>
    </location>
    <ligand>
        <name>Zn(2+)</name>
        <dbReference type="ChEBI" id="CHEBI:29105"/>
    </ligand>
</feature>
<comment type="similarity">
    <text evidence="7">Belongs to the gmhB family.</text>
</comment>
<dbReference type="InterPro" id="IPR004446">
    <property type="entry name" value="Heptose_bisP_phosphatase"/>
</dbReference>
<dbReference type="PANTHER" id="PTHR42891:SF1">
    <property type="entry name" value="D-GLYCERO-BETA-D-MANNO-HEPTOSE-1,7-BISPHOSPHATE 7-PHOSPHATASE"/>
    <property type="match status" value="1"/>
</dbReference>
<dbReference type="Gene3D" id="3.40.50.1000">
    <property type="entry name" value="HAD superfamily/HAD-like"/>
    <property type="match status" value="1"/>
</dbReference>
<evidence type="ECO:0000256" key="4">
    <source>
        <dbReference type="ARBA" id="ARBA00022801"/>
    </source>
</evidence>
<evidence type="ECO:0000256" key="6">
    <source>
        <dbReference type="ARBA" id="ARBA00031828"/>
    </source>
</evidence>
<keyword evidence="12" id="KW-1185">Reference proteome</keyword>
<accession>A0A433Y9I3</accession>
<comment type="caution">
    <text evidence="11">The sequence shown here is derived from an EMBL/GenBank/DDBJ whole genome shotgun (WGS) entry which is preliminary data.</text>
</comment>
<dbReference type="EC" id="3.1.3.-" evidence="7"/>
<feature type="binding site" evidence="10">
    <location>
        <position position="85"/>
    </location>
    <ligand>
        <name>Zn(2+)</name>
        <dbReference type="ChEBI" id="CHEBI:29105"/>
    </ligand>
</feature>
<dbReference type="PANTHER" id="PTHR42891">
    <property type="entry name" value="D-GLYCERO-BETA-D-MANNO-HEPTOSE-1,7-BISPHOSPHATE 7-PHOSPHATASE"/>
    <property type="match status" value="1"/>
</dbReference>
<keyword evidence="3 10" id="KW-0479">Metal-binding</keyword>
<dbReference type="PIRSF" id="PIRSF004682">
    <property type="entry name" value="GmhB"/>
    <property type="match status" value="1"/>
</dbReference>
<keyword evidence="10" id="KW-0862">Zinc</keyword>
<keyword evidence="5 7" id="KW-0119">Carbohydrate metabolism</keyword>
<dbReference type="GO" id="GO:0046872">
    <property type="term" value="F:metal ion binding"/>
    <property type="evidence" value="ECO:0007669"/>
    <property type="project" value="UniProtKB-KW"/>
</dbReference>